<keyword evidence="2" id="KW-0805">Transcription regulation</keyword>
<dbReference type="GO" id="GO:0003700">
    <property type="term" value="F:DNA-binding transcription factor activity"/>
    <property type="evidence" value="ECO:0007669"/>
    <property type="project" value="InterPro"/>
</dbReference>
<organism evidence="6 7">
    <name type="scientific">Stigmatella erecta</name>
    <dbReference type="NCBI Taxonomy" id="83460"/>
    <lineage>
        <taxon>Bacteria</taxon>
        <taxon>Pseudomonadati</taxon>
        <taxon>Myxococcota</taxon>
        <taxon>Myxococcia</taxon>
        <taxon>Myxococcales</taxon>
        <taxon>Cystobacterineae</taxon>
        <taxon>Archangiaceae</taxon>
        <taxon>Stigmatella</taxon>
    </lineage>
</organism>
<accession>A0A1I0L668</accession>
<dbReference type="InterPro" id="IPR036390">
    <property type="entry name" value="WH_DNA-bd_sf"/>
</dbReference>
<dbReference type="SUPFAM" id="SSF46785">
    <property type="entry name" value="Winged helix' DNA-binding domain"/>
    <property type="match status" value="1"/>
</dbReference>
<dbReference type="Proteomes" id="UP000199181">
    <property type="component" value="Unassembled WGS sequence"/>
</dbReference>
<evidence type="ECO:0000313" key="6">
    <source>
        <dbReference type="EMBL" id="SEU35139.1"/>
    </source>
</evidence>
<keyword evidence="3" id="KW-0238">DNA-binding</keyword>
<comment type="similarity">
    <text evidence="1">Belongs to the LysR transcriptional regulatory family.</text>
</comment>
<dbReference type="InterPro" id="IPR005119">
    <property type="entry name" value="LysR_subst-bd"/>
</dbReference>
<reference evidence="7" key="1">
    <citation type="submission" date="2016-10" db="EMBL/GenBank/DDBJ databases">
        <authorList>
            <person name="Varghese N."/>
            <person name="Submissions S."/>
        </authorList>
    </citation>
    <scope>NUCLEOTIDE SEQUENCE [LARGE SCALE GENOMIC DNA]</scope>
    <source>
        <strain evidence="7">DSM 16858</strain>
    </source>
</reference>
<dbReference type="Pfam" id="PF03466">
    <property type="entry name" value="LysR_substrate"/>
    <property type="match status" value="1"/>
</dbReference>
<dbReference type="CDD" id="cd08422">
    <property type="entry name" value="PBP2_CrgA_like"/>
    <property type="match status" value="1"/>
</dbReference>
<dbReference type="GO" id="GO:0006351">
    <property type="term" value="P:DNA-templated transcription"/>
    <property type="evidence" value="ECO:0007669"/>
    <property type="project" value="TreeGrafter"/>
</dbReference>
<dbReference type="InterPro" id="IPR036388">
    <property type="entry name" value="WH-like_DNA-bd_sf"/>
</dbReference>
<keyword evidence="4" id="KW-0804">Transcription</keyword>
<dbReference type="Gene3D" id="1.10.10.10">
    <property type="entry name" value="Winged helix-like DNA-binding domain superfamily/Winged helix DNA-binding domain"/>
    <property type="match status" value="1"/>
</dbReference>
<keyword evidence="7" id="KW-1185">Reference proteome</keyword>
<feature type="domain" description="HTH lysR-type" evidence="5">
    <location>
        <begin position="1"/>
        <end position="59"/>
    </location>
</feature>
<dbReference type="InterPro" id="IPR000847">
    <property type="entry name" value="LysR_HTH_N"/>
</dbReference>
<dbReference type="InterPro" id="IPR058163">
    <property type="entry name" value="LysR-type_TF_proteobact-type"/>
</dbReference>
<sequence>MDLLVRMATFVRVIEAGSLSAAAKQLRLSTAAVSRHITALEQEVATPLLARTTRRMTVTAAGQQYYERCLRVLREVDEAQSIGWGGGLEGLLRISLPVTVGFLAGASLLRSLARKHPGLRLDVRLEDRLIDLVLEDVDVAIRVAAKPPLSTEIVARLLSRWHRVVVASPHYVRSHGEPKTPAALASHESLSPVRDAAAEVWTLVNGASTARVRMKVRCSCNAGHLLRELALDGLGVALLPHWFVAADLQSQRLRQLLPGWQSEPVEVYALYRASHRHEPRVRLLVEHLRAAYAESEQNA</sequence>
<evidence type="ECO:0000256" key="1">
    <source>
        <dbReference type="ARBA" id="ARBA00009437"/>
    </source>
</evidence>
<gene>
    <name evidence="6" type="ORF">SAMN05443639_1205</name>
</gene>
<evidence type="ECO:0000256" key="3">
    <source>
        <dbReference type="ARBA" id="ARBA00023125"/>
    </source>
</evidence>
<dbReference type="AlphaFoldDB" id="A0A1I0L668"/>
<evidence type="ECO:0000259" key="5">
    <source>
        <dbReference type="PROSITE" id="PS50931"/>
    </source>
</evidence>
<proteinExistence type="inferred from homology"/>
<protein>
    <submittedName>
        <fullName evidence="6">Transcriptional regulator, LysR family</fullName>
    </submittedName>
</protein>
<evidence type="ECO:0000256" key="4">
    <source>
        <dbReference type="ARBA" id="ARBA00023163"/>
    </source>
</evidence>
<dbReference type="Pfam" id="PF00126">
    <property type="entry name" value="HTH_1"/>
    <property type="match status" value="1"/>
</dbReference>
<dbReference type="FunFam" id="1.10.10.10:FF:000001">
    <property type="entry name" value="LysR family transcriptional regulator"/>
    <property type="match status" value="1"/>
</dbReference>
<dbReference type="PANTHER" id="PTHR30537:SF5">
    <property type="entry name" value="HTH-TYPE TRANSCRIPTIONAL ACTIVATOR TTDR-RELATED"/>
    <property type="match status" value="1"/>
</dbReference>
<dbReference type="PROSITE" id="PS50931">
    <property type="entry name" value="HTH_LYSR"/>
    <property type="match status" value="1"/>
</dbReference>
<dbReference type="GO" id="GO:0043565">
    <property type="term" value="F:sequence-specific DNA binding"/>
    <property type="evidence" value="ECO:0007669"/>
    <property type="project" value="TreeGrafter"/>
</dbReference>
<dbReference type="EMBL" id="FOIJ01000020">
    <property type="protein sequence ID" value="SEU35139.1"/>
    <property type="molecule type" value="Genomic_DNA"/>
</dbReference>
<dbReference type="Gene3D" id="3.40.190.290">
    <property type="match status" value="1"/>
</dbReference>
<dbReference type="PANTHER" id="PTHR30537">
    <property type="entry name" value="HTH-TYPE TRANSCRIPTIONAL REGULATOR"/>
    <property type="match status" value="1"/>
</dbReference>
<evidence type="ECO:0000256" key="2">
    <source>
        <dbReference type="ARBA" id="ARBA00023015"/>
    </source>
</evidence>
<dbReference type="SUPFAM" id="SSF53850">
    <property type="entry name" value="Periplasmic binding protein-like II"/>
    <property type="match status" value="1"/>
</dbReference>
<name>A0A1I0L668_9BACT</name>
<evidence type="ECO:0000313" key="7">
    <source>
        <dbReference type="Proteomes" id="UP000199181"/>
    </source>
</evidence>